<sequence length="109" mass="12836">GLDKQSLFENNEMRFYEDKGGQFIFTEAFHSLGYVGVFLHGLILGVMLIVFYRVAKKSRLIIYHFPIISLIFVAMRKDLTYGVKYISLLFIFMMIFYFIYKLLPLKNNG</sequence>
<reference evidence="2" key="1">
    <citation type="submission" date="2018-07" db="EMBL/GenBank/DDBJ databases">
        <authorList>
            <consortium name="GenomeTrakr network: Whole genome sequencing for foodborne pathogen traceback"/>
        </authorList>
    </citation>
    <scope>NUCLEOTIDE SEQUENCE</scope>
    <source>
        <strain evidence="2">CFSAN032048</strain>
    </source>
</reference>
<feature type="non-terminal residue" evidence="2">
    <location>
        <position position="1"/>
    </location>
</feature>
<keyword evidence="1" id="KW-1133">Transmembrane helix</keyword>
<feature type="transmembrane region" description="Helical" evidence="1">
    <location>
        <begin position="82"/>
        <end position="100"/>
    </location>
</feature>
<feature type="transmembrane region" description="Helical" evidence="1">
    <location>
        <begin position="32"/>
        <end position="53"/>
    </location>
</feature>
<comment type="caution">
    <text evidence="2">The sequence shown here is derived from an EMBL/GenBank/DDBJ whole genome shotgun (WGS) entry which is preliminary data.</text>
</comment>
<dbReference type="AlphaFoldDB" id="A0A5U4XAH6"/>
<name>A0A5U4XAH6_SALET</name>
<evidence type="ECO:0000256" key="1">
    <source>
        <dbReference type="SAM" id="Phobius"/>
    </source>
</evidence>
<organism evidence="2">
    <name type="scientific">Salmonella enterica I</name>
    <dbReference type="NCBI Taxonomy" id="59201"/>
    <lineage>
        <taxon>Bacteria</taxon>
        <taxon>Pseudomonadati</taxon>
        <taxon>Pseudomonadota</taxon>
        <taxon>Gammaproteobacteria</taxon>
        <taxon>Enterobacterales</taxon>
        <taxon>Enterobacteriaceae</taxon>
        <taxon>Salmonella</taxon>
    </lineage>
</organism>
<protein>
    <submittedName>
        <fullName evidence="2">O-antigen polysaccharide polymerase Wzy</fullName>
    </submittedName>
</protein>
<evidence type="ECO:0000313" key="2">
    <source>
        <dbReference type="EMBL" id="EBQ2254166.1"/>
    </source>
</evidence>
<keyword evidence="1" id="KW-0812">Transmembrane</keyword>
<proteinExistence type="predicted"/>
<keyword evidence="1" id="KW-0472">Membrane</keyword>
<dbReference type="EMBL" id="AAGOHL010000222">
    <property type="protein sequence ID" value="EBQ2254166.1"/>
    <property type="molecule type" value="Genomic_DNA"/>
</dbReference>
<gene>
    <name evidence="2" type="ORF">AXT19_23155</name>
</gene>
<accession>A0A5U4XAH6</accession>